<dbReference type="EMBL" id="LRQV01000001">
    <property type="protein sequence ID" value="KXK63917.1"/>
    <property type="molecule type" value="Genomic_DNA"/>
</dbReference>
<gene>
    <name evidence="1" type="ORF">AWW66_00220</name>
</gene>
<sequence length="129" mass="13248">MTYDVVVLASRPPDVPAVVAGLVAAGEDLLVWGAADGAVIQLCAPHASGDGGLSVLLTVEEPVFVPVPAEVSRLLGADVARRAPTPLWWVRVRAPDEPTSAAGLAHRFAAALIERLGGVAWPSEENPGG</sequence>
<keyword evidence="2" id="KW-1185">Reference proteome</keyword>
<comment type="caution">
    <text evidence="1">The sequence shown here is derived from an EMBL/GenBank/DDBJ whole genome shotgun (WGS) entry which is preliminary data.</text>
</comment>
<dbReference type="RefSeq" id="WP_067359229.1">
    <property type="nucleotide sequence ID" value="NZ_JBIUBN010000012.1"/>
</dbReference>
<dbReference type="AlphaFoldDB" id="A0A136PZU4"/>
<reference evidence="1 2" key="1">
    <citation type="submission" date="2016-01" db="EMBL/GenBank/DDBJ databases">
        <title>Whole genome sequence and analysis of Micromonospora rosaria DSM 803, which can produce antibacterial substance rosamicin.</title>
        <authorList>
            <person name="Yang H."/>
            <person name="He X."/>
            <person name="Zhu D."/>
        </authorList>
    </citation>
    <scope>NUCLEOTIDE SEQUENCE [LARGE SCALE GENOMIC DNA]</scope>
    <source>
        <strain evidence="1 2">DSM 803</strain>
    </source>
</reference>
<accession>A0A136PZU4</accession>
<name>A0A136PZU4_9ACTN</name>
<proteinExistence type="predicted"/>
<evidence type="ECO:0000313" key="1">
    <source>
        <dbReference type="EMBL" id="KXK63917.1"/>
    </source>
</evidence>
<dbReference type="Proteomes" id="UP000070620">
    <property type="component" value="Unassembled WGS sequence"/>
</dbReference>
<evidence type="ECO:0000313" key="2">
    <source>
        <dbReference type="Proteomes" id="UP000070620"/>
    </source>
</evidence>
<protein>
    <submittedName>
        <fullName evidence="1">Uncharacterized protein</fullName>
    </submittedName>
</protein>
<organism evidence="1 2">
    <name type="scientific">Micromonospora rosaria</name>
    <dbReference type="NCBI Taxonomy" id="47874"/>
    <lineage>
        <taxon>Bacteria</taxon>
        <taxon>Bacillati</taxon>
        <taxon>Actinomycetota</taxon>
        <taxon>Actinomycetes</taxon>
        <taxon>Micromonosporales</taxon>
        <taxon>Micromonosporaceae</taxon>
        <taxon>Micromonospora</taxon>
    </lineage>
</organism>